<comment type="caution">
    <text evidence="1">The sequence shown here is derived from an EMBL/GenBank/DDBJ whole genome shotgun (WGS) entry which is preliminary data.</text>
</comment>
<proteinExistence type="predicted"/>
<name>A0A443PC21_9MAGN</name>
<organism evidence="1 2">
    <name type="scientific">Cinnamomum micranthum f. kanehirae</name>
    <dbReference type="NCBI Taxonomy" id="337451"/>
    <lineage>
        <taxon>Eukaryota</taxon>
        <taxon>Viridiplantae</taxon>
        <taxon>Streptophyta</taxon>
        <taxon>Embryophyta</taxon>
        <taxon>Tracheophyta</taxon>
        <taxon>Spermatophyta</taxon>
        <taxon>Magnoliopsida</taxon>
        <taxon>Magnoliidae</taxon>
        <taxon>Laurales</taxon>
        <taxon>Lauraceae</taxon>
        <taxon>Cinnamomum</taxon>
    </lineage>
</organism>
<dbReference type="AlphaFoldDB" id="A0A443PC21"/>
<evidence type="ECO:0000313" key="2">
    <source>
        <dbReference type="Proteomes" id="UP000283530"/>
    </source>
</evidence>
<reference evidence="1 2" key="1">
    <citation type="journal article" date="2019" name="Nat. Plants">
        <title>Stout camphor tree genome fills gaps in understanding of flowering plant genome evolution.</title>
        <authorList>
            <person name="Chaw S.M."/>
            <person name="Liu Y.C."/>
            <person name="Wu Y.W."/>
            <person name="Wang H.Y."/>
            <person name="Lin C.I."/>
            <person name="Wu C.S."/>
            <person name="Ke H.M."/>
            <person name="Chang L.Y."/>
            <person name="Hsu C.Y."/>
            <person name="Yang H.T."/>
            <person name="Sudianto E."/>
            <person name="Hsu M.H."/>
            <person name="Wu K.P."/>
            <person name="Wang L.N."/>
            <person name="Leebens-Mack J.H."/>
            <person name="Tsai I.J."/>
        </authorList>
    </citation>
    <scope>NUCLEOTIDE SEQUENCE [LARGE SCALE GENOMIC DNA]</scope>
    <source>
        <strain evidence="2">cv. Chaw 1501</strain>
        <tissue evidence="1">Young leaves</tissue>
    </source>
</reference>
<dbReference type="Proteomes" id="UP000283530">
    <property type="component" value="Unassembled WGS sequence"/>
</dbReference>
<evidence type="ECO:0000313" key="1">
    <source>
        <dbReference type="EMBL" id="RWR88304.1"/>
    </source>
</evidence>
<gene>
    <name evidence="1" type="ORF">CKAN_01730200</name>
</gene>
<sequence>MAFLQSEAKAMKKGKDKRASIMAMNGIVIKQRHLSIERDNKFALLSSIIQENQKAMFAFRSKPINFFFVFSCMQLFLGIKSIATAGPISHNCSDDVYYQNSTFATNLNQLISSLTSKAANQSFYNFHNWRGTRSHQRPLPVSWGYKLRTMQELPPNIKH</sequence>
<keyword evidence="2" id="KW-1185">Reference proteome</keyword>
<dbReference type="EMBL" id="QPKB01000007">
    <property type="protein sequence ID" value="RWR88304.1"/>
    <property type="molecule type" value="Genomic_DNA"/>
</dbReference>
<protein>
    <submittedName>
        <fullName evidence="1">Uncharacterized protein</fullName>
    </submittedName>
</protein>
<accession>A0A443PC21</accession>